<evidence type="ECO:0000256" key="7">
    <source>
        <dbReference type="ARBA" id="ARBA00023136"/>
    </source>
</evidence>
<feature type="transmembrane region" description="Helical" evidence="8">
    <location>
        <begin position="444"/>
        <end position="463"/>
    </location>
</feature>
<evidence type="ECO:0000256" key="8">
    <source>
        <dbReference type="SAM" id="Phobius"/>
    </source>
</evidence>
<feature type="domain" description="Amino acid permease/ SLC12A" evidence="9">
    <location>
        <begin position="30"/>
        <end position="468"/>
    </location>
</feature>
<feature type="transmembrane region" description="Helical" evidence="8">
    <location>
        <begin position="139"/>
        <end position="157"/>
    </location>
</feature>
<keyword evidence="4 8" id="KW-0812">Transmembrane</keyword>
<evidence type="ECO:0000313" key="10">
    <source>
        <dbReference type="EMBL" id="CQI89920.1"/>
    </source>
</evidence>
<feature type="transmembrane region" description="Helical" evidence="8">
    <location>
        <begin position="31"/>
        <end position="48"/>
    </location>
</feature>
<evidence type="ECO:0000256" key="4">
    <source>
        <dbReference type="ARBA" id="ARBA00022692"/>
    </source>
</evidence>
<feature type="transmembrane region" description="Helical" evidence="8">
    <location>
        <begin position="346"/>
        <end position="368"/>
    </location>
</feature>
<sequence>MGKMVDQSKLVADPLPEPEEHLQRSLSNRHIQLIAIGGAIGTGLFMGSGKTISLAGPSIIFVYMIIGFMLFFVMRAMGELLLSNLNYKSFSDFAADLLGPWAGFFTGWTYWFCWVITGIADVVAITAYAQFWFPGFSQWIASLLVVLLLLSLNLATVKMFGEMEFWFAMIKIVAIVALIFAGLTMVLMSYQSPSGTTASFTHLWNDGGMFPKGISGFFAGFQIAVFAFVGIELVGTTAAETKNPKVVLPRAINSIPIRIIMFYVFSLIMIMSVTPWSSVVAEKSPFVELFVLAGLPAAASVINFVVLTSAASSANSGVFSTSRMLFGLAKEGDAPKQFSKLSRRSVPASGLTFSCICLLGGVVLIYLIPNVMTVFTLVTTVSAILFMFVWTIILCSYLVYRKRRPALHKESIYKMPAGIVMSWVCMAFFAFVLVLLTLESDTRQALMVTPLWFVILAIGYLILKKRRARLYRSNITKL</sequence>
<dbReference type="PROSITE" id="PS00218">
    <property type="entry name" value="AMINO_ACID_PERMEASE_1"/>
    <property type="match status" value="1"/>
</dbReference>
<dbReference type="EMBL" id="CTKE01000007">
    <property type="protein sequence ID" value="CQI89920.1"/>
    <property type="molecule type" value="Genomic_DNA"/>
</dbReference>
<feature type="transmembrane region" description="Helical" evidence="8">
    <location>
        <begin position="412"/>
        <end position="438"/>
    </location>
</feature>
<dbReference type="GO" id="GO:0006865">
    <property type="term" value="P:amino acid transport"/>
    <property type="evidence" value="ECO:0007669"/>
    <property type="project" value="UniProtKB-KW"/>
</dbReference>
<evidence type="ECO:0000256" key="5">
    <source>
        <dbReference type="ARBA" id="ARBA00022970"/>
    </source>
</evidence>
<name>A0A0U1HSZ0_YERRO</name>
<protein>
    <submittedName>
        <fullName evidence="10">D-alanine/D-serine/glycine permease</fullName>
    </submittedName>
</protein>
<dbReference type="Pfam" id="PF00324">
    <property type="entry name" value="AA_permease"/>
    <property type="match status" value="1"/>
</dbReference>
<keyword evidence="7 8" id="KW-0472">Membrane</keyword>
<gene>
    <name evidence="10" type="primary">cycA</name>
    <name evidence="10" type="ORF">ERS008555_01860</name>
</gene>
<dbReference type="FunFam" id="1.20.1740.10:FF:000001">
    <property type="entry name" value="Amino acid permease"/>
    <property type="match status" value="1"/>
</dbReference>
<dbReference type="InterPro" id="IPR004840">
    <property type="entry name" value="Amino_acid_permease_CS"/>
</dbReference>
<dbReference type="OrthoDB" id="5297508at2"/>
<keyword evidence="2" id="KW-0813">Transport</keyword>
<feature type="transmembrane region" description="Helical" evidence="8">
    <location>
        <begin position="374"/>
        <end position="400"/>
    </location>
</feature>
<dbReference type="AlphaFoldDB" id="A0A0U1HSZ0"/>
<feature type="transmembrane region" description="Helical" evidence="8">
    <location>
        <begin position="289"/>
        <end position="314"/>
    </location>
</feature>
<dbReference type="PANTHER" id="PTHR43495:SF2">
    <property type="entry name" value="D-SERINE_D-ALANINE_GLYCINE TRANSPORTER"/>
    <property type="match status" value="1"/>
</dbReference>
<evidence type="ECO:0000259" key="9">
    <source>
        <dbReference type="Pfam" id="PF00324"/>
    </source>
</evidence>
<dbReference type="GO" id="GO:0005886">
    <property type="term" value="C:plasma membrane"/>
    <property type="evidence" value="ECO:0007669"/>
    <property type="project" value="UniProtKB-SubCell"/>
</dbReference>
<dbReference type="PIRSF" id="PIRSF006060">
    <property type="entry name" value="AA_transporter"/>
    <property type="match status" value="1"/>
</dbReference>
<organism evidence="10 11">
    <name type="scientific">Yersinia rohdei</name>
    <dbReference type="NCBI Taxonomy" id="29485"/>
    <lineage>
        <taxon>Bacteria</taxon>
        <taxon>Pseudomonadati</taxon>
        <taxon>Pseudomonadota</taxon>
        <taxon>Gammaproteobacteria</taxon>
        <taxon>Enterobacterales</taxon>
        <taxon>Yersiniaceae</taxon>
        <taxon>Yersinia</taxon>
    </lineage>
</organism>
<dbReference type="NCBIfam" id="NF008272">
    <property type="entry name" value="PRK11049.1"/>
    <property type="match status" value="1"/>
</dbReference>
<evidence type="ECO:0000256" key="2">
    <source>
        <dbReference type="ARBA" id="ARBA00022448"/>
    </source>
</evidence>
<proteinExistence type="predicted"/>
<accession>A0A0U1HSZ0</accession>
<evidence type="ECO:0000256" key="3">
    <source>
        <dbReference type="ARBA" id="ARBA00022475"/>
    </source>
</evidence>
<dbReference type="InterPro" id="IPR004841">
    <property type="entry name" value="AA-permease/SLC12A_dom"/>
</dbReference>
<evidence type="ECO:0000313" key="11">
    <source>
        <dbReference type="Proteomes" id="UP000042054"/>
    </source>
</evidence>
<feature type="transmembrane region" description="Helical" evidence="8">
    <location>
        <begin position="169"/>
        <end position="190"/>
    </location>
</feature>
<feature type="transmembrane region" description="Helical" evidence="8">
    <location>
        <begin position="255"/>
        <end position="277"/>
    </location>
</feature>
<dbReference type="Gene3D" id="1.20.1740.10">
    <property type="entry name" value="Amino acid/polyamine transporter I"/>
    <property type="match status" value="1"/>
</dbReference>
<comment type="subcellular location">
    <subcellularLocation>
        <location evidence="1">Cell inner membrane</location>
        <topology evidence="1">Multi-pass membrane protein</topology>
    </subcellularLocation>
</comment>
<keyword evidence="5" id="KW-0029">Amino-acid transport</keyword>
<keyword evidence="6 8" id="KW-1133">Transmembrane helix</keyword>
<evidence type="ECO:0000256" key="1">
    <source>
        <dbReference type="ARBA" id="ARBA00004429"/>
    </source>
</evidence>
<feature type="transmembrane region" description="Helical" evidence="8">
    <location>
        <begin position="210"/>
        <end position="234"/>
    </location>
</feature>
<dbReference type="GO" id="GO:0055085">
    <property type="term" value="P:transmembrane transport"/>
    <property type="evidence" value="ECO:0007669"/>
    <property type="project" value="InterPro"/>
</dbReference>
<reference evidence="10 11" key="1">
    <citation type="submission" date="2015-03" db="EMBL/GenBank/DDBJ databases">
        <authorList>
            <person name="Murphy D."/>
        </authorList>
    </citation>
    <scope>NUCLEOTIDE SEQUENCE [LARGE SCALE GENOMIC DNA]</scope>
    <source>
        <strain evidence="10 11">68/02</strain>
    </source>
</reference>
<keyword evidence="3" id="KW-1003">Cell membrane</keyword>
<dbReference type="Proteomes" id="UP000042054">
    <property type="component" value="Unassembled WGS sequence"/>
</dbReference>
<dbReference type="PANTHER" id="PTHR43495">
    <property type="entry name" value="GABA PERMEASE"/>
    <property type="match status" value="1"/>
</dbReference>
<feature type="transmembrane region" description="Helical" evidence="8">
    <location>
        <begin position="54"/>
        <end position="74"/>
    </location>
</feature>
<evidence type="ECO:0000256" key="6">
    <source>
        <dbReference type="ARBA" id="ARBA00022989"/>
    </source>
</evidence>